<dbReference type="AlphaFoldDB" id="C4J6A0"/>
<proteinExistence type="evidence at transcript level"/>
<evidence type="ECO:0000313" key="2">
    <source>
        <dbReference type="EMBL" id="ACR36700.1"/>
    </source>
</evidence>
<feature type="compositionally biased region" description="Basic and acidic residues" evidence="1">
    <location>
        <begin position="37"/>
        <end position="53"/>
    </location>
</feature>
<organism evidence="2">
    <name type="scientific">Zea mays</name>
    <name type="common">Maize</name>
    <dbReference type="NCBI Taxonomy" id="4577"/>
    <lineage>
        <taxon>Eukaryota</taxon>
        <taxon>Viridiplantae</taxon>
        <taxon>Streptophyta</taxon>
        <taxon>Embryophyta</taxon>
        <taxon>Tracheophyta</taxon>
        <taxon>Spermatophyta</taxon>
        <taxon>Magnoliopsida</taxon>
        <taxon>Liliopsida</taxon>
        <taxon>Poales</taxon>
        <taxon>Poaceae</taxon>
        <taxon>PACMAD clade</taxon>
        <taxon>Panicoideae</taxon>
        <taxon>Andropogonodae</taxon>
        <taxon>Andropogoneae</taxon>
        <taxon>Tripsacinae</taxon>
        <taxon>Zea</taxon>
    </lineage>
</organism>
<feature type="region of interest" description="Disordered" evidence="1">
    <location>
        <begin position="20"/>
        <end position="80"/>
    </location>
</feature>
<evidence type="ECO:0000256" key="1">
    <source>
        <dbReference type="SAM" id="MobiDB-lite"/>
    </source>
</evidence>
<reference evidence="2" key="2">
    <citation type="submission" date="2012-06" db="EMBL/GenBank/DDBJ databases">
        <authorList>
            <person name="Yu Y."/>
            <person name="Currie J."/>
            <person name="Lomeli R."/>
            <person name="Angelova A."/>
            <person name="Collura K."/>
            <person name="Wissotski M."/>
            <person name="Campos D."/>
            <person name="Kudrna D."/>
            <person name="Golser W."/>
            <person name="Ashely E."/>
            <person name="Descour A."/>
            <person name="Fernandes J."/>
            <person name="Soderlund C."/>
            <person name="Walbot V."/>
        </authorList>
    </citation>
    <scope>NUCLEOTIDE SEQUENCE</scope>
    <source>
        <strain evidence="2">B73</strain>
    </source>
</reference>
<reference evidence="2" key="1">
    <citation type="journal article" date="2009" name="PLoS Genet.">
        <title>Sequencing, mapping, and analysis of 27,455 maize full-length cDNAs.</title>
        <authorList>
            <person name="Soderlund C."/>
            <person name="Descour A."/>
            <person name="Kudrna D."/>
            <person name="Bomhoff M."/>
            <person name="Boyd L."/>
            <person name="Currie J."/>
            <person name="Angelova A."/>
            <person name="Collura K."/>
            <person name="Wissotski M."/>
            <person name="Ashley E."/>
            <person name="Morrow D."/>
            <person name="Fernandes J."/>
            <person name="Walbot V."/>
            <person name="Yu Y."/>
        </authorList>
    </citation>
    <scope>NUCLEOTIDE SEQUENCE</scope>
    <source>
        <strain evidence="2">B73</strain>
    </source>
</reference>
<protein>
    <submittedName>
        <fullName evidence="2">Uncharacterized protein</fullName>
    </submittedName>
</protein>
<accession>C4J6A0</accession>
<dbReference type="EMBL" id="BT086347">
    <property type="protein sequence ID" value="ACR36700.1"/>
    <property type="molecule type" value="mRNA"/>
</dbReference>
<sequence length="80" mass="8357">MRHGDLPEPVPGQERLHVAQRRGGAGRGVAHVPDGSGARERGEPGRVREHVGHEPQPGHGLELAVPAHGDDPGPLLPAVL</sequence>
<name>C4J6A0_MAIZE</name>